<keyword evidence="4" id="KW-1185">Reference proteome</keyword>
<dbReference type="HOGENOM" id="CLU_151247_4_0_7"/>
<evidence type="ECO:0000313" key="4">
    <source>
        <dbReference type="Proteomes" id="UP000019141"/>
    </source>
</evidence>
<protein>
    <recommendedName>
        <fullName evidence="2">HEPN domain-containing protein</fullName>
    </recommendedName>
</protein>
<reference evidence="3 4" key="1">
    <citation type="journal article" date="2014" name="Nature">
        <title>An environmental bacterial taxon with a large and distinct metabolic repertoire.</title>
        <authorList>
            <person name="Wilson M.C."/>
            <person name="Mori T."/>
            <person name="Ruckert C."/>
            <person name="Uria A.R."/>
            <person name="Helf M.J."/>
            <person name="Takada K."/>
            <person name="Gernert C."/>
            <person name="Steffens U.A."/>
            <person name="Heycke N."/>
            <person name="Schmitt S."/>
            <person name="Rinke C."/>
            <person name="Helfrich E.J."/>
            <person name="Brachmann A.O."/>
            <person name="Gurgui C."/>
            <person name="Wakimoto T."/>
            <person name="Kracht M."/>
            <person name="Crusemann M."/>
            <person name="Hentschel U."/>
            <person name="Abe I."/>
            <person name="Matsunaga S."/>
            <person name="Kalinowski J."/>
            <person name="Takeyama H."/>
            <person name="Piel J."/>
        </authorList>
    </citation>
    <scope>NUCLEOTIDE SEQUENCE [LARGE SCALE GENOMIC DNA]</scope>
    <source>
        <strain evidence="4">TSY1</strain>
    </source>
</reference>
<proteinExistence type="inferred from homology"/>
<comment type="similarity">
    <text evidence="1">Belongs to the UPF0332 family.</text>
</comment>
<dbReference type="InterPro" id="IPR052226">
    <property type="entry name" value="UPF0332_toxin"/>
</dbReference>
<dbReference type="Proteomes" id="UP000019141">
    <property type="component" value="Unassembled WGS sequence"/>
</dbReference>
<evidence type="ECO:0000256" key="1">
    <source>
        <dbReference type="ARBA" id="ARBA00038248"/>
    </source>
</evidence>
<dbReference type="AlphaFoldDB" id="W4L2B4"/>
<sequence length="119" mass="13303">MALDRAQEALDAARVCLEAGLYHSATNRAYYAMFWAAQAALAHAGIRRAEWSHAGLQASFIRELIRMRKQYSALLGQHLNRALQLRLDADYRPKGVSQRQATQAVSWAQAFVTAVMEAI</sequence>
<evidence type="ECO:0000259" key="2">
    <source>
        <dbReference type="Pfam" id="PF05168"/>
    </source>
</evidence>
<dbReference type="EMBL" id="AZHW01001582">
    <property type="protein sequence ID" value="ETW92228.1"/>
    <property type="molecule type" value="Genomic_DNA"/>
</dbReference>
<gene>
    <name evidence="3" type="ORF">ETSY1_44565</name>
</gene>
<dbReference type="Pfam" id="PF05168">
    <property type="entry name" value="HEPN"/>
    <property type="match status" value="1"/>
</dbReference>
<dbReference type="PANTHER" id="PTHR36565:SF1">
    <property type="entry name" value="UPF0332 PROTEIN TM_1000"/>
    <property type="match status" value="1"/>
</dbReference>
<organism evidence="3 4">
    <name type="scientific">Entotheonella factor</name>
    <dbReference type="NCBI Taxonomy" id="1429438"/>
    <lineage>
        <taxon>Bacteria</taxon>
        <taxon>Pseudomonadati</taxon>
        <taxon>Nitrospinota/Tectimicrobiota group</taxon>
        <taxon>Candidatus Tectimicrobiota</taxon>
        <taxon>Candidatus Entotheonellia</taxon>
        <taxon>Candidatus Entotheonellales</taxon>
        <taxon>Candidatus Entotheonellaceae</taxon>
        <taxon>Candidatus Entotheonella</taxon>
    </lineage>
</organism>
<dbReference type="InterPro" id="IPR007842">
    <property type="entry name" value="HEPN_dom"/>
</dbReference>
<feature type="domain" description="HEPN" evidence="2">
    <location>
        <begin position="3"/>
        <end position="115"/>
    </location>
</feature>
<dbReference type="Gene3D" id="1.20.120.330">
    <property type="entry name" value="Nucleotidyltransferases domain 2"/>
    <property type="match status" value="1"/>
</dbReference>
<accession>W4L2B4</accession>
<evidence type="ECO:0000313" key="3">
    <source>
        <dbReference type="EMBL" id="ETW92228.1"/>
    </source>
</evidence>
<name>W4L2B4_ENTF1</name>
<dbReference type="PANTHER" id="PTHR36565">
    <property type="entry name" value="UPF0332 PROTEIN TM_1000"/>
    <property type="match status" value="1"/>
</dbReference>
<comment type="caution">
    <text evidence="3">The sequence shown here is derived from an EMBL/GenBank/DDBJ whole genome shotgun (WGS) entry which is preliminary data.</text>
</comment>